<accession>L8E9Y3</accession>
<dbReference type="ChiTaRS" id="ENPEP">
    <property type="organism name" value="human"/>
</dbReference>
<protein>
    <submittedName>
        <fullName evidence="1">Alternative protein ENPEP</fullName>
    </submittedName>
</protein>
<sequence>MNQQMPGNLFLVLMSPTKRQLIQYLSPIPKNTEHFQICQWRKKSQWMINGLEQLLRSLSP</sequence>
<gene>
    <name evidence="1" type="primary">ENPEP</name>
</gene>
<organism evidence="1">
    <name type="scientific">Homo sapiens</name>
    <name type="common">Human</name>
    <dbReference type="NCBI Taxonomy" id="9606"/>
    <lineage>
        <taxon>Eukaryota</taxon>
        <taxon>Metazoa</taxon>
        <taxon>Chordata</taxon>
        <taxon>Craniata</taxon>
        <taxon>Vertebrata</taxon>
        <taxon>Euteleostomi</taxon>
        <taxon>Mammalia</taxon>
        <taxon>Eutheria</taxon>
        <taxon>Euarchontoglires</taxon>
        <taxon>Primates</taxon>
        <taxon>Haplorrhini</taxon>
        <taxon>Catarrhini</taxon>
        <taxon>Hominidae</taxon>
        <taxon>Homo</taxon>
    </lineage>
</organism>
<reference evidence="1" key="1">
    <citation type="journal article" date="2013" name="PLoS ONE">
        <title>Direct detection of alternative open reading frames translation products in human significantly expands the proteome.</title>
        <authorList>
            <person name="Vanderperre B."/>
            <person name="Lucier J.-F."/>
            <person name="Motard J."/>
            <person name="Tremblay G."/>
            <person name="Vanderperre S."/>
            <person name="Wisztorski M."/>
            <person name="Salzet M."/>
            <person name="Boisvert F.-M."/>
            <person name="Roucou X."/>
        </authorList>
    </citation>
    <scope>NUCLEOTIDE SEQUENCE</scope>
</reference>
<name>L8E9Y3_HUMAN</name>
<proteinExistence type="predicted"/>
<dbReference type="OrthoDB" id="510539at2759"/>
<dbReference type="AlphaFoldDB" id="L8E9Y3"/>
<dbReference type="EMBL" id="HF583661">
    <property type="protein sequence ID" value="CCQ43158.1"/>
    <property type="molecule type" value="Genomic_DNA"/>
</dbReference>
<evidence type="ECO:0000313" key="1">
    <source>
        <dbReference type="EMBL" id="CCQ43158.1"/>
    </source>
</evidence>